<keyword evidence="3" id="KW-0929">Antimicrobial</keyword>
<sequence>MTGCYSLQNCAKYSISYEYWERAIKDETRFSNIVVNPKSYQECITDDNCIINTIMGHAAVLNKKDCLCDEDFDCRDILILHLYGEDCTEKMSRTHRRRYNSCAKRNHKPVLDPNIECIDTSL</sequence>
<organism evidence="7 8">
    <name type="scientific">Popillia japonica</name>
    <name type="common">Japanese beetle</name>
    <dbReference type="NCBI Taxonomy" id="7064"/>
    <lineage>
        <taxon>Eukaryota</taxon>
        <taxon>Metazoa</taxon>
        <taxon>Ecdysozoa</taxon>
        <taxon>Arthropoda</taxon>
        <taxon>Hexapoda</taxon>
        <taxon>Insecta</taxon>
        <taxon>Pterygota</taxon>
        <taxon>Neoptera</taxon>
        <taxon>Endopterygota</taxon>
        <taxon>Coleoptera</taxon>
        <taxon>Polyphaga</taxon>
        <taxon>Scarabaeiformia</taxon>
        <taxon>Scarabaeidae</taxon>
        <taxon>Rutelinae</taxon>
        <taxon>Popillia</taxon>
    </lineage>
</organism>
<evidence type="ECO:0000256" key="5">
    <source>
        <dbReference type="ARBA" id="ARBA00022801"/>
    </source>
</evidence>
<accession>A0AAW1JDC0</accession>
<name>A0AAW1JDC0_POPJA</name>
<proteinExistence type="predicted"/>
<comment type="catalytic activity">
    <reaction evidence="1">
        <text>Hydrolysis of (1-&gt;4)-beta-linkages between N-acetylmuramic acid and N-acetyl-D-glucosamine residues in a peptidoglycan and between N-acetyl-D-glucosamine residues in chitodextrins.</text>
        <dbReference type="EC" id="3.2.1.17"/>
    </reaction>
</comment>
<keyword evidence="6" id="KW-0326">Glycosidase</keyword>
<dbReference type="GO" id="GO:0042742">
    <property type="term" value="P:defense response to bacterium"/>
    <property type="evidence" value="ECO:0007669"/>
    <property type="project" value="UniProtKB-KW"/>
</dbReference>
<dbReference type="EMBL" id="JASPKY010000419">
    <property type="protein sequence ID" value="KAK9701202.1"/>
    <property type="molecule type" value="Genomic_DNA"/>
</dbReference>
<dbReference type="Gene3D" id="1.10.530.10">
    <property type="match status" value="1"/>
</dbReference>
<keyword evidence="8" id="KW-1185">Reference proteome</keyword>
<dbReference type="Pfam" id="PF05497">
    <property type="entry name" value="Destabilase"/>
    <property type="match status" value="1"/>
</dbReference>
<keyword evidence="4" id="KW-0081">Bacteriolytic enzyme</keyword>
<dbReference type="InterPro" id="IPR008597">
    <property type="entry name" value="Invert_lysozyme"/>
</dbReference>
<evidence type="ECO:0000313" key="8">
    <source>
        <dbReference type="Proteomes" id="UP001458880"/>
    </source>
</evidence>
<reference evidence="7 8" key="1">
    <citation type="journal article" date="2024" name="BMC Genomics">
        <title>De novo assembly and annotation of Popillia japonica's genome with initial clues to its potential as an invasive pest.</title>
        <authorList>
            <person name="Cucini C."/>
            <person name="Boschi S."/>
            <person name="Funari R."/>
            <person name="Cardaioli E."/>
            <person name="Iannotti N."/>
            <person name="Marturano G."/>
            <person name="Paoli F."/>
            <person name="Bruttini M."/>
            <person name="Carapelli A."/>
            <person name="Frati F."/>
            <person name="Nardi F."/>
        </authorList>
    </citation>
    <scope>NUCLEOTIDE SEQUENCE [LARGE SCALE GENOMIC DNA]</scope>
    <source>
        <strain evidence="7">DMR45628</strain>
    </source>
</reference>
<evidence type="ECO:0000313" key="7">
    <source>
        <dbReference type="EMBL" id="KAK9701202.1"/>
    </source>
</evidence>
<dbReference type="EC" id="3.2.1.17" evidence="2"/>
<dbReference type="GO" id="GO:0003796">
    <property type="term" value="F:lysozyme activity"/>
    <property type="evidence" value="ECO:0007669"/>
    <property type="project" value="UniProtKB-EC"/>
</dbReference>
<evidence type="ECO:0000256" key="2">
    <source>
        <dbReference type="ARBA" id="ARBA00012732"/>
    </source>
</evidence>
<dbReference type="AlphaFoldDB" id="A0AAW1JDC0"/>
<dbReference type="Proteomes" id="UP001458880">
    <property type="component" value="Unassembled WGS sequence"/>
</dbReference>
<comment type="caution">
    <text evidence="7">The sequence shown here is derived from an EMBL/GenBank/DDBJ whole genome shotgun (WGS) entry which is preliminary data.</text>
</comment>
<keyword evidence="5" id="KW-0378">Hydrolase</keyword>
<dbReference type="GO" id="GO:0031640">
    <property type="term" value="P:killing of cells of another organism"/>
    <property type="evidence" value="ECO:0007669"/>
    <property type="project" value="UniProtKB-KW"/>
</dbReference>
<evidence type="ECO:0000256" key="3">
    <source>
        <dbReference type="ARBA" id="ARBA00022529"/>
    </source>
</evidence>
<gene>
    <name evidence="7" type="ORF">QE152_g30754</name>
</gene>
<evidence type="ECO:0000256" key="1">
    <source>
        <dbReference type="ARBA" id="ARBA00000632"/>
    </source>
</evidence>
<evidence type="ECO:0000256" key="4">
    <source>
        <dbReference type="ARBA" id="ARBA00022638"/>
    </source>
</evidence>
<protein>
    <recommendedName>
        <fullName evidence="2">lysozyme</fullName>
        <ecNumber evidence="2">3.2.1.17</ecNumber>
    </recommendedName>
</protein>
<evidence type="ECO:0000256" key="6">
    <source>
        <dbReference type="ARBA" id="ARBA00023295"/>
    </source>
</evidence>